<dbReference type="GO" id="GO:0055085">
    <property type="term" value="P:transmembrane transport"/>
    <property type="evidence" value="ECO:0007669"/>
    <property type="project" value="InterPro"/>
</dbReference>
<organism evidence="7 8">
    <name type="scientific">Marimonas arenosa</name>
    <dbReference type="NCBI Taxonomy" id="1795305"/>
    <lineage>
        <taxon>Bacteria</taxon>
        <taxon>Pseudomonadati</taxon>
        <taxon>Pseudomonadota</taxon>
        <taxon>Alphaproteobacteria</taxon>
        <taxon>Rhodobacterales</taxon>
        <taxon>Paracoccaceae</taxon>
        <taxon>Marimonas</taxon>
    </lineage>
</organism>
<keyword evidence="3 6" id="KW-0812">Transmembrane</keyword>
<keyword evidence="8" id="KW-1185">Reference proteome</keyword>
<feature type="transmembrane region" description="Helical" evidence="6">
    <location>
        <begin position="338"/>
        <end position="360"/>
    </location>
</feature>
<comment type="caution">
    <text evidence="7">The sequence shown here is derived from an EMBL/GenBank/DDBJ whole genome shotgun (WGS) entry which is preliminary data.</text>
</comment>
<evidence type="ECO:0000256" key="3">
    <source>
        <dbReference type="ARBA" id="ARBA00022692"/>
    </source>
</evidence>
<name>A0AAE4B5F0_9RHOB</name>
<dbReference type="PANTHER" id="PTHR33529">
    <property type="entry name" value="SLR0882 PROTEIN-RELATED"/>
    <property type="match status" value="1"/>
</dbReference>
<protein>
    <submittedName>
        <fullName evidence="7">LPS export ABC transporter permease LptG</fullName>
    </submittedName>
</protein>
<feature type="transmembrane region" description="Helical" evidence="6">
    <location>
        <begin position="100"/>
        <end position="124"/>
    </location>
</feature>
<reference evidence="7" key="1">
    <citation type="submission" date="2022-07" db="EMBL/GenBank/DDBJ databases">
        <authorList>
            <person name="Otstavnykh N."/>
            <person name="Isaeva M."/>
            <person name="Bystritskaya E."/>
        </authorList>
    </citation>
    <scope>NUCLEOTIDE SEQUENCE</scope>
    <source>
        <strain evidence="7">KCTC 52189</strain>
    </source>
</reference>
<accession>A0AAE4B5F0</accession>
<feature type="transmembrane region" description="Helical" evidence="6">
    <location>
        <begin position="306"/>
        <end position="326"/>
    </location>
</feature>
<feature type="transmembrane region" description="Helical" evidence="6">
    <location>
        <begin position="63"/>
        <end position="80"/>
    </location>
</feature>
<evidence type="ECO:0000256" key="6">
    <source>
        <dbReference type="SAM" id="Phobius"/>
    </source>
</evidence>
<dbReference type="RefSeq" id="WP_306736562.1">
    <property type="nucleotide sequence ID" value="NZ_JANHAX010000005.1"/>
</dbReference>
<dbReference type="PANTHER" id="PTHR33529:SF2">
    <property type="entry name" value="LIPOPOLYSACCHARIDE EXPORT SYSTEM PERMEASE PROTEIN LPTG"/>
    <property type="match status" value="1"/>
</dbReference>
<reference evidence="7" key="2">
    <citation type="submission" date="2023-02" db="EMBL/GenBank/DDBJ databases">
        <title>'Rhodoalgimonas zhirmunskyi' gen. nov., isolated from a red alga.</title>
        <authorList>
            <person name="Nedashkovskaya O.I."/>
            <person name="Otstavnykh N.Y."/>
            <person name="Bystritskaya E.P."/>
            <person name="Balabanova L.A."/>
            <person name="Isaeva M.P."/>
        </authorList>
    </citation>
    <scope>NUCLEOTIDE SEQUENCE</scope>
    <source>
        <strain evidence="7">KCTC 52189</strain>
    </source>
</reference>
<dbReference type="InterPro" id="IPR030923">
    <property type="entry name" value="LptG"/>
</dbReference>
<keyword evidence="4 6" id="KW-1133">Transmembrane helix</keyword>
<comment type="subcellular location">
    <subcellularLocation>
        <location evidence="1">Cell membrane</location>
        <topology evidence="1">Multi-pass membrane protein</topology>
    </subcellularLocation>
</comment>
<evidence type="ECO:0000256" key="5">
    <source>
        <dbReference type="ARBA" id="ARBA00023136"/>
    </source>
</evidence>
<evidence type="ECO:0000313" key="8">
    <source>
        <dbReference type="Proteomes" id="UP001226762"/>
    </source>
</evidence>
<dbReference type="AlphaFoldDB" id="A0AAE4B5F0"/>
<dbReference type="GO" id="GO:0043190">
    <property type="term" value="C:ATP-binding cassette (ABC) transporter complex"/>
    <property type="evidence" value="ECO:0007669"/>
    <property type="project" value="InterPro"/>
</dbReference>
<dbReference type="InterPro" id="IPR005495">
    <property type="entry name" value="LptG/LptF_permease"/>
</dbReference>
<keyword evidence="5 6" id="KW-0472">Membrane</keyword>
<dbReference type="Pfam" id="PF03739">
    <property type="entry name" value="LptF_LptG"/>
    <property type="match status" value="1"/>
</dbReference>
<dbReference type="NCBIfam" id="TIGR04408">
    <property type="entry name" value="LptG_lptG"/>
    <property type="match status" value="1"/>
</dbReference>
<dbReference type="GO" id="GO:0015920">
    <property type="term" value="P:lipopolysaccharide transport"/>
    <property type="evidence" value="ECO:0007669"/>
    <property type="project" value="TreeGrafter"/>
</dbReference>
<proteinExistence type="predicted"/>
<evidence type="ECO:0000256" key="2">
    <source>
        <dbReference type="ARBA" id="ARBA00022475"/>
    </source>
</evidence>
<feature type="transmembrane region" description="Helical" evidence="6">
    <location>
        <begin position="12"/>
        <end position="32"/>
    </location>
</feature>
<evidence type="ECO:0000313" key="7">
    <source>
        <dbReference type="EMBL" id="MDQ2091265.1"/>
    </source>
</evidence>
<dbReference type="Proteomes" id="UP001226762">
    <property type="component" value="Unassembled WGS sequence"/>
</dbReference>
<feature type="transmembrane region" description="Helical" evidence="6">
    <location>
        <begin position="282"/>
        <end position="300"/>
    </location>
</feature>
<dbReference type="EMBL" id="JANHAX010000005">
    <property type="protein sequence ID" value="MDQ2091265.1"/>
    <property type="molecule type" value="Genomic_DNA"/>
</dbReference>
<evidence type="ECO:0000256" key="1">
    <source>
        <dbReference type="ARBA" id="ARBA00004651"/>
    </source>
</evidence>
<sequence length="365" mass="39738">MKLHFYFARKFLWIFLGLMTVFLLLQVLIDLIEQLRKLGESEASFSDILGLTLLNTPEGINKLLPLVMILATVALFIGLARSSELVVTRAVGRSGLKTLIAPIVVALIVGGLAVTTFNPIVAATSKRYHELYQMYRSGTADVLSISSEGLWLRQGGPEGQTVIRAGAANAQATVLYDVTFIAYARDGGPLKRIEAREAEIGDGHWVLHGAKVWPLTGGLNPEANATRHDRLELPSTLTYERIRDSFGNPNAISVWDLPAYIAQLEQAGFSARRHTVWLQMELARPLFLMAMVLIGAAFTMRHVRLGGTGVAVLVSLLLGFGLHYVRNFAQILGENGQIPVLLAAWAPPLAALLLGSGLLLHTEDG</sequence>
<gene>
    <name evidence="7" type="primary">lptG</name>
    <name evidence="7" type="ORF">NO357_15300</name>
</gene>
<evidence type="ECO:0000256" key="4">
    <source>
        <dbReference type="ARBA" id="ARBA00022989"/>
    </source>
</evidence>
<keyword evidence="2" id="KW-1003">Cell membrane</keyword>